<dbReference type="RefSeq" id="WP_221555749.1">
    <property type="nucleotide sequence ID" value="NZ_JAIGNO010000002.1"/>
</dbReference>
<comment type="caution">
    <text evidence="1">The sequence shown here is derived from an EMBL/GenBank/DDBJ whole genome shotgun (WGS) entry which is preliminary data.</text>
</comment>
<sequence>MSFFQRLRSAYQNLERFAEAMEYDPIDHLNRRIDHLEQRLNAMTSQGEAETLDGTVR</sequence>
<dbReference type="EMBL" id="JAIGNO010000002">
    <property type="protein sequence ID" value="MBX7481661.1"/>
    <property type="molecule type" value="Genomic_DNA"/>
</dbReference>
<keyword evidence="2" id="KW-1185">Reference proteome</keyword>
<evidence type="ECO:0000313" key="1">
    <source>
        <dbReference type="EMBL" id="MBX7481661.1"/>
    </source>
</evidence>
<protein>
    <submittedName>
        <fullName evidence="1">Uncharacterized protein</fullName>
    </submittedName>
</protein>
<organism evidence="1 2">
    <name type="scientific">Qipengyuania qiaonensis</name>
    <dbReference type="NCBI Taxonomy" id="2867240"/>
    <lineage>
        <taxon>Bacteria</taxon>
        <taxon>Pseudomonadati</taxon>
        <taxon>Pseudomonadota</taxon>
        <taxon>Alphaproteobacteria</taxon>
        <taxon>Sphingomonadales</taxon>
        <taxon>Erythrobacteraceae</taxon>
        <taxon>Qipengyuania</taxon>
    </lineage>
</organism>
<evidence type="ECO:0000313" key="2">
    <source>
        <dbReference type="Proteomes" id="UP000755104"/>
    </source>
</evidence>
<proteinExistence type="predicted"/>
<accession>A0ABS7J2W7</accession>
<dbReference type="Proteomes" id="UP000755104">
    <property type="component" value="Unassembled WGS sequence"/>
</dbReference>
<reference evidence="1 2" key="1">
    <citation type="submission" date="2021-08" db="EMBL/GenBank/DDBJ databases">
        <title>Comparative Genomics Analysis of the Genus Qipengyuania Reveals Extensive Genetic Diversity and Metabolic Versatility, Including the Description of Fifteen Novel Species.</title>
        <authorList>
            <person name="Liu Y."/>
        </authorList>
    </citation>
    <scope>NUCLEOTIDE SEQUENCE [LARGE SCALE GENOMIC DNA]</scope>
    <source>
        <strain evidence="1 2">6D47A</strain>
    </source>
</reference>
<name>A0ABS7J2W7_9SPHN</name>
<gene>
    <name evidence="1" type="ORF">K3174_03905</name>
</gene>